<evidence type="ECO:0000313" key="3">
    <source>
        <dbReference type="EMBL" id="KAK3297760.1"/>
    </source>
</evidence>
<dbReference type="AlphaFoldDB" id="A0AAE0HJN8"/>
<comment type="caution">
    <text evidence="3">The sequence shown here is derived from an EMBL/GenBank/DDBJ whole genome shotgun (WGS) entry which is preliminary data.</text>
</comment>
<dbReference type="GeneID" id="87835075"/>
<reference evidence="3" key="1">
    <citation type="journal article" date="2023" name="Mol. Phylogenet. Evol.">
        <title>Genome-scale phylogeny and comparative genomics of the fungal order Sordariales.</title>
        <authorList>
            <person name="Hensen N."/>
            <person name="Bonometti L."/>
            <person name="Westerberg I."/>
            <person name="Brannstrom I.O."/>
            <person name="Guillou S."/>
            <person name="Cros-Aarteil S."/>
            <person name="Calhoun S."/>
            <person name="Haridas S."/>
            <person name="Kuo A."/>
            <person name="Mondo S."/>
            <person name="Pangilinan J."/>
            <person name="Riley R."/>
            <person name="LaButti K."/>
            <person name="Andreopoulos B."/>
            <person name="Lipzen A."/>
            <person name="Chen C."/>
            <person name="Yan M."/>
            <person name="Daum C."/>
            <person name="Ng V."/>
            <person name="Clum A."/>
            <person name="Steindorff A."/>
            <person name="Ohm R.A."/>
            <person name="Martin F."/>
            <person name="Silar P."/>
            <person name="Natvig D.O."/>
            <person name="Lalanne C."/>
            <person name="Gautier V."/>
            <person name="Ament-Velasquez S.L."/>
            <person name="Kruys A."/>
            <person name="Hutchinson M.I."/>
            <person name="Powell A.J."/>
            <person name="Barry K."/>
            <person name="Miller A.N."/>
            <person name="Grigoriev I.V."/>
            <person name="Debuchy R."/>
            <person name="Gladieux P."/>
            <person name="Hiltunen Thoren M."/>
            <person name="Johannesson H."/>
        </authorList>
    </citation>
    <scope>NUCLEOTIDE SEQUENCE</scope>
    <source>
        <strain evidence="3">CBS 168.71</strain>
    </source>
</reference>
<dbReference type="Proteomes" id="UP001278766">
    <property type="component" value="Unassembled WGS sequence"/>
</dbReference>
<proteinExistence type="inferred from homology"/>
<evidence type="ECO:0008006" key="5">
    <source>
        <dbReference type="Google" id="ProtNLM"/>
    </source>
</evidence>
<gene>
    <name evidence="3" type="ORF">B0H64DRAFT_131115</name>
</gene>
<keyword evidence="2" id="KW-0732">Signal</keyword>
<keyword evidence="4" id="KW-1185">Reference proteome</keyword>
<dbReference type="GO" id="GO:0004866">
    <property type="term" value="F:endopeptidase inhibitor activity"/>
    <property type="evidence" value="ECO:0007669"/>
    <property type="project" value="TreeGrafter"/>
</dbReference>
<sequence>MRLFSFLIAALTLLSGAIAVDIQKSVLITYPPETPDSVVTQAKQAIVDAGGMITHEYTLIKGFAAKVGEKVLSSVSAWGSEYQVLVEEDQEVHQMGGGVGL</sequence>
<name>A0AAE0HJN8_9PEZI</name>
<accession>A0AAE0HJN8</accession>
<evidence type="ECO:0000313" key="4">
    <source>
        <dbReference type="Proteomes" id="UP001278766"/>
    </source>
</evidence>
<dbReference type="EMBL" id="JAUEPN010000003">
    <property type="protein sequence ID" value="KAK3297760.1"/>
    <property type="molecule type" value="Genomic_DNA"/>
</dbReference>
<reference evidence="3" key="2">
    <citation type="submission" date="2023-06" db="EMBL/GenBank/DDBJ databases">
        <authorList>
            <consortium name="Lawrence Berkeley National Laboratory"/>
            <person name="Haridas S."/>
            <person name="Hensen N."/>
            <person name="Bonometti L."/>
            <person name="Westerberg I."/>
            <person name="Brannstrom I.O."/>
            <person name="Guillou S."/>
            <person name="Cros-Aarteil S."/>
            <person name="Calhoun S."/>
            <person name="Kuo A."/>
            <person name="Mondo S."/>
            <person name="Pangilinan J."/>
            <person name="Riley R."/>
            <person name="Labutti K."/>
            <person name="Andreopoulos B."/>
            <person name="Lipzen A."/>
            <person name="Chen C."/>
            <person name="Yanf M."/>
            <person name="Daum C."/>
            <person name="Ng V."/>
            <person name="Clum A."/>
            <person name="Steindorff A."/>
            <person name="Ohm R."/>
            <person name="Martin F."/>
            <person name="Silar P."/>
            <person name="Natvig D."/>
            <person name="Lalanne C."/>
            <person name="Gautier V."/>
            <person name="Ament-Velasquez S.L."/>
            <person name="Kruys A."/>
            <person name="Hutchinson M.I."/>
            <person name="Powell A.J."/>
            <person name="Barry K."/>
            <person name="Miller A.N."/>
            <person name="Grigoriev I.V."/>
            <person name="Debuchy R."/>
            <person name="Gladieux P."/>
            <person name="Thoren M.H."/>
            <person name="Johannesson H."/>
        </authorList>
    </citation>
    <scope>NUCLEOTIDE SEQUENCE</scope>
    <source>
        <strain evidence="3">CBS 168.71</strain>
    </source>
</reference>
<comment type="similarity">
    <text evidence="1">Belongs to the protease inhibitor I9 family.</text>
</comment>
<feature type="chain" id="PRO_5042084543" description="Proteinase inhibitor, propeptide" evidence="2">
    <location>
        <begin position="20"/>
        <end position="101"/>
    </location>
</feature>
<dbReference type="Gene3D" id="3.30.70.80">
    <property type="entry name" value="Peptidase S8 propeptide/proteinase inhibitor I9"/>
    <property type="match status" value="1"/>
</dbReference>
<organism evidence="3 4">
    <name type="scientific">Chaetomium fimeti</name>
    <dbReference type="NCBI Taxonomy" id="1854472"/>
    <lineage>
        <taxon>Eukaryota</taxon>
        <taxon>Fungi</taxon>
        <taxon>Dikarya</taxon>
        <taxon>Ascomycota</taxon>
        <taxon>Pezizomycotina</taxon>
        <taxon>Sordariomycetes</taxon>
        <taxon>Sordariomycetidae</taxon>
        <taxon>Sordariales</taxon>
        <taxon>Chaetomiaceae</taxon>
        <taxon>Chaetomium</taxon>
    </lineage>
</organism>
<dbReference type="PANTHER" id="PTHR28288:SF1">
    <property type="entry name" value="INHIBITOR I9 DOMAIN-CONTAINING PROTEIN"/>
    <property type="match status" value="1"/>
</dbReference>
<dbReference type="SUPFAM" id="SSF54897">
    <property type="entry name" value="Protease propeptides/inhibitors"/>
    <property type="match status" value="1"/>
</dbReference>
<dbReference type="InterPro" id="IPR037045">
    <property type="entry name" value="S8pro/Inhibitor_I9_sf"/>
</dbReference>
<dbReference type="FunFam" id="3.30.70.80:FF:000005">
    <property type="entry name" value="Proteinase inhibitor I2B"/>
    <property type="match status" value="1"/>
</dbReference>
<dbReference type="RefSeq" id="XP_062661274.1">
    <property type="nucleotide sequence ID" value="XM_062798127.1"/>
</dbReference>
<evidence type="ECO:0000256" key="2">
    <source>
        <dbReference type="SAM" id="SignalP"/>
    </source>
</evidence>
<evidence type="ECO:0000256" key="1">
    <source>
        <dbReference type="ARBA" id="ARBA00038069"/>
    </source>
</evidence>
<protein>
    <recommendedName>
        <fullName evidence="5">Proteinase inhibitor, propeptide</fullName>
    </recommendedName>
</protein>
<feature type="signal peptide" evidence="2">
    <location>
        <begin position="1"/>
        <end position="19"/>
    </location>
</feature>
<dbReference type="PANTHER" id="PTHR28288">
    <property type="entry name" value="PROTEASE B INHIBITOR 2"/>
    <property type="match status" value="1"/>
</dbReference>
<dbReference type="InterPro" id="IPR052471">
    <property type="entry name" value="PBI_I9"/>
</dbReference>
<dbReference type="GO" id="GO:0042144">
    <property type="term" value="P:vacuole fusion, non-autophagic"/>
    <property type="evidence" value="ECO:0007669"/>
    <property type="project" value="TreeGrafter"/>
</dbReference>